<dbReference type="AlphaFoldDB" id="A0A8T1VRI7"/>
<evidence type="ECO:0000313" key="3">
    <source>
        <dbReference type="Proteomes" id="UP000693981"/>
    </source>
</evidence>
<accession>A0A8T1VRI7</accession>
<reference evidence="2" key="1">
    <citation type="submission" date="2021-02" db="EMBL/GenBank/DDBJ databases">
        <authorList>
            <person name="Palmer J.M."/>
        </authorList>
    </citation>
    <scope>NUCLEOTIDE SEQUENCE</scope>
    <source>
        <strain evidence="2">SCRP23</strain>
    </source>
</reference>
<feature type="compositionally biased region" description="Basic and acidic residues" evidence="1">
    <location>
        <begin position="379"/>
        <end position="391"/>
    </location>
</feature>
<proteinExistence type="predicted"/>
<dbReference type="PANTHER" id="PTHR13510:SF44">
    <property type="entry name" value="RABENOSYN-5"/>
    <property type="match status" value="1"/>
</dbReference>
<gene>
    <name evidence="2" type="ORF">PHYBOEH_009719</name>
</gene>
<evidence type="ECO:0000313" key="2">
    <source>
        <dbReference type="EMBL" id="KAG7383965.1"/>
    </source>
</evidence>
<evidence type="ECO:0008006" key="4">
    <source>
        <dbReference type="Google" id="ProtNLM"/>
    </source>
</evidence>
<protein>
    <recommendedName>
        <fullName evidence="4">FYVE-type domain-containing protein</fullName>
    </recommendedName>
</protein>
<comment type="caution">
    <text evidence="2">The sequence shown here is derived from an EMBL/GenBank/DDBJ whole genome shotgun (WGS) entry which is preliminary data.</text>
</comment>
<sequence length="398" mass="44791">MTPREVPFPPLELSPEEQQNCRDRVAQLLERTLLGYDERDGRGAGRPTIPLHHSNLDSADWKLLKTQEVASLYTKQHSETEDRNLLGVDWNDPVVILMVGRIRGDLDEVMLGIETPDFTALKTRSETFTKQAVDGAVLAELQGPTDDDPFRFMGVQWTVVDHSWPLKAMVRPRDFVSLASTGIMTRANGDRIGYEVVLPANLPQCPPLPKPVVRGQVMHAAIFRQQEPGVVDAYVHAYIETQNSLLDKVVVSVAWKSTIVFWDSPQLAEVKKLVWCIAHCSSQRQQAVQSSTRACGKCSEKRGRTKRRRSASIGDKNTCVLCSSPTCSDCLVERTFKVPDERKVKMADQRVFVCPECLAFVQQQEPAEIARLNQVERLKEGKRSSSTRDSESSEVWVY</sequence>
<evidence type="ECO:0000256" key="1">
    <source>
        <dbReference type="SAM" id="MobiDB-lite"/>
    </source>
</evidence>
<dbReference type="OrthoDB" id="96206at2759"/>
<keyword evidence="3" id="KW-1185">Reference proteome</keyword>
<name>A0A8T1VRI7_9STRA</name>
<dbReference type="Proteomes" id="UP000693981">
    <property type="component" value="Unassembled WGS sequence"/>
</dbReference>
<dbReference type="EMBL" id="JAGDFL010000621">
    <property type="protein sequence ID" value="KAG7383965.1"/>
    <property type="molecule type" value="Genomic_DNA"/>
</dbReference>
<dbReference type="InterPro" id="IPR052727">
    <property type="entry name" value="Rab4/Rab5_effector"/>
</dbReference>
<feature type="region of interest" description="Disordered" evidence="1">
    <location>
        <begin position="379"/>
        <end position="398"/>
    </location>
</feature>
<organism evidence="2 3">
    <name type="scientific">Phytophthora boehmeriae</name>
    <dbReference type="NCBI Taxonomy" id="109152"/>
    <lineage>
        <taxon>Eukaryota</taxon>
        <taxon>Sar</taxon>
        <taxon>Stramenopiles</taxon>
        <taxon>Oomycota</taxon>
        <taxon>Peronosporomycetes</taxon>
        <taxon>Peronosporales</taxon>
        <taxon>Peronosporaceae</taxon>
        <taxon>Phytophthora</taxon>
    </lineage>
</organism>
<dbReference type="PANTHER" id="PTHR13510">
    <property type="entry name" value="FYVE-FINGER-CONTAINING RAB5 EFFECTOR PROTEIN RABENOSYN-5-RELATED"/>
    <property type="match status" value="1"/>
</dbReference>